<dbReference type="GO" id="GO:0006376">
    <property type="term" value="P:mRNA splice site recognition"/>
    <property type="evidence" value="ECO:0007669"/>
    <property type="project" value="TreeGrafter"/>
</dbReference>
<protein>
    <recommendedName>
        <fullName evidence="2">RRM domain-containing protein</fullName>
    </recommendedName>
</protein>
<evidence type="ECO:0000313" key="3">
    <source>
        <dbReference type="EMBL" id="CBY30773.1"/>
    </source>
</evidence>
<evidence type="ECO:0000259" key="2">
    <source>
        <dbReference type="PROSITE" id="PS50102"/>
    </source>
</evidence>
<dbReference type="AlphaFoldDB" id="E4Y525"/>
<gene>
    <name evidence="3" type="ORF">GSOID_T00018663001</name>
</gene>
<proteinExistence type="predicted"/>
<reference evidence="3" key="1">
    <citation type="journal article" date="2010" name="Science">
        <title>Plasticity of animal genome architecture unmasked by rapid evolution of a pelagic tunicate.</title>
        <authorList>
            <person name="Denoeud F."/>
            <person name="Henriet S."/>
            <person name="Mungpakdee S."/>
            <person name="Aury J.M."/>
            <person name="Da Silva C."/>
            <person name="Brinkmann H."/>
            <person name="Mikhaleva J."/>
            <person name="Olsen L.C."/>
            <person name="Jubin C."/>
            <person name="Canestro C."/>
            <person name="Bouquet J.M."/>
            <person name="Danks G."/>
            <person name="Poulain J."/>
            <person name="Campsteijn C."/>
            <person name="Adamski M."/>
            <person name="Cross I."/>
            <person name="Yadetie F."/>
            <person name="Muffato M."/>
            <person name="Louis A."/>
            <person name="Butcher S."/>
            <person name="Tsagkogeorga G."/>
            <person name="Konrad A."/>
            <person name="Singh S."/>
            <person name="Jensen M.F."/>
            <person name="Cong E.H."/>
            <person name="Eikeseth-Otteraa H."/>
            <person name="Noel B."/>
            <person name="Anthouard V."/>
            <person name="Porcel B.M."/>
            <person name="Kachouri-Lafond R."/>
            <person name="Nishino A."/>
            <person name="Ugolini M."/>
            <person name="Chourrout P."/>
            <person name="Nishida H."/>
            <person name="Aasland R."/>
            <person name="Huzurbazar S."/>
            <person name="Westhof E."/>
            <person name="Delsuc F."/>
            <person name="Lehrach H."/>
            <person name="Reinhardt R."/>
            <person name="Weissenbach J."/>
            <person name="Roy S.W."/>
            <person name="Artiguenave F."/>
            <person name="Postlethwait J.H."/>
            <person name="Manak J.R."/>
            <person name="Thompson E.M."/>
            <person name="Jaillon O."/>
            <person name="Du Pasquier L."/>
            <person name="Boudinot P."/>
            <person name="Liberles D.A."/>
            <person name="Volff J.N."/>
            <person name="Philippe H."/>
            <person name="Lenhard B."/>
            <person name="Roest Crollius H."/>
            <person name="Wincker P."/>
            <person name="Chourrout D."/>
        </authorList>
    </citation>
    <scope>NUCLEOTIDE SEQUENCE [LARGE SCALE GENOMIC DNA]</scope>
</reference>
<dbReference type="InterPro" id="IPR012677">
    <property type="entry name" value="Nucleotide-bd_a/b_plait_sf"/>
</dbReference>
<dbReference type="InterPro" id="IPR000504">
    <property type="entry name" value="RRM_dom"/>
</dbReference>
<dbReference type="GO" id="GO:0000380">
    <property type="term" value="P:alternative mRNA splicing, via spliceosome"/>
    <property type="evidence" value="ECO:0007669"/>
    <property type="project" value="TreeGrafter"/>
</dbReference>
<dbReference type="GO" id="GO:0071011">
    <property type="term" value="C:precatalytic spliceosome"/>
    <property type="evidence" value="ECO:0007669"/>
    <property type="project" value="TreeGrafter"/>
</dbReference>
<dbReference type="EMBL" id="FN654283">
    <property type="protein sequence ID" value="CBY30773.1"/>
    <property type="molecule type" value="Genomic_DNA"/>
</dbReference>
<feature type="domain" description="RRM" evidence="2">
    <location>
        <begin position="169"/>
        <end position="219"/>
    </location>
</feature>
<name>E4Y525_OIKDI</name>
<dbReference type="GO" id="GO:0003723">
    <property type="term" value="F:RNA binding"/>
    <property type="evidence" value="ECO:0007669"/>
    <property type="project" value="UniProtKB-UniRule"/>
</dbReference>
<evidence type="ECO:0000256" key="1">
    <source>
        <dbReference type="PROSITE-ProRule" id="PRU00176"/>
    </source>
</evidence>
<dbReference type="GO" id="GO:0071013">
    <property type="term" value="C:catalytic step 2 spliceosome"/>
    <property type="evidence" value="ECO:0007669"/>
    <property type="project" value="TreeGrafter"/>
</dbReference>
<dbReference type="PANTHER" id="PTHR47330:SF1">
    <property type="entry name" value="POLY(U)-BINDING-SPLICING FACTOR PUF60"/>
    <property type="match status" value="1"/>
</dbReference>
<feature type="domain" description="RRM" evidence="2">
    <location>
        <begin position="72"/>
        <end position="150"/>
    </location>
</feature>
<dbReference type="PROSITE" id="PS50102">
    <property type="entry name" value="RRM"/>
    <property type="match status" value="2"/>
</dbReference>
<keyword evidence="1" id="KW-0694">RNA-binding</keyword>
<dbReference type="GO" id="GO:0000381">
    <property type="term" value="P:regulation of alternative mRNA splicing, via spliceosome"/>
    <property type="evidence" value="ECO:0007669"/>
    <property type="project" value="TreeGrafter"/>
</dbReference>
<dbReference type="InterPro" id="IPR051974">
    <property type="entry name" value="PUF60_regulator"/>
</dbReference>
<dbReference type="Gene3D" id="3.30.70.330">
    <property type="match status" value="2"/>
</dbReference>
<sequence length="219" mass="24751">MSVEIYKKSEKHISLPGLNEEQQLRLESAKRYCQEQSVRFVMQQQEEETKSFMSGGINGGSVQSQQVLSLMSQVFIGSIFYEVSEVQLRDAFSPFGIINVVNLNLDPVTGKHKGFAFIWFELAEAAQLAIEQMNGANMWGRPIKVGRPTQAQPYLKTIEEAVYDSKRSTCIYVAGIQPDMDDTDIRDLFSPFGEIKKMQLTKDDVSNVNKGNAFIEYTL</sequence>
<dbReference type="InterPro" id="IPR035979">
    <property type="entry name" value="RBD_domain_sf"/>
</dbReference>
<accession>E4Y525</accession>
<dbReference type="Pfam" id="PF00076">
    <property type="entry name" value="RRM_1"/>
    <property type="match status" value="2"/>
</dbReference>
<dbReference type="Proteomes" id="UP000011014">
    <property type="component" value="Unassembled WGS sequence"/>
</dbReference>
<dbReference type="PANTHER" id="PTHR47330">
    <property type="entry name" value="POLY(U)-BINDING-SPLICING FACTOR PUF60-B-RELATED"/>
    <property type="match status" value="1"/>
</dbReference>
<dbReference type="SMART" id="SM00360">
    <property type="entry name" value="RRM"/>
    <property type="match status" value="2"/>
</dbReference>
<organism evidence="3">
    <name type="scientific">Oikopleura dioica</name>
    <name type="common">Tunicate</name>
    <dbReference type="NCBI Taxonomy" id="34765"/>
    <lineage>
        <taxon>Eukaryota</taxon>
        <taxon>Metazoa</taxon>
        <taxon>Chordata</taxon>
        <taxon>Tunicata</taxon>
        <taxon>Appendicularia</taxon>
        <taxon>Copelata</taxon>
        <taxon>Oikopleuridae</taxon>
        <taxon>Oikopleura</taxon>
    </lineage>
</organism>
<dbReference type="SUPFAM" id="SSF54928">
    <property type="entry name" value="RNA-binding domain, RBD"/>
    <property type="match status" value="1"/>
</dbReference>